<feature type="disulfide bond" description="Redox-active" evidence="18">
    <location>
        <begin position="210"/>
        <end position="332"/>
    </location>
</feature>
<sequence length="607" mass="66350" precursor="true">MKKILFLLLLLSVFSAHARTGLLEGLGIEQTTDTPPLVEDAFQFDATIENATTLMAQWQVMEGNYLYRDKIRFEILDNDQVKLAEVTLPAGENKNDEIFGLVEVYHHDVMMPLTLQRPASAQKLTVKAFFQGCSETFGICYPPSAQQVSLNLPVASETVANTSTTTEPTPTAQTPVAEQDRIAQKLAEDNLLQIFFGFLGLGLLLAFTPCVFPMIPILSSIIVGEGENITTRRAFTLSLVYVLAMSVTYTAAGILTGLLGENLQSMFQNPWVIVSFSGLFVVLSLSMFGLYELQLPHAVQHRLHRISHKQQSGSLIGVAIMGLLSGLIVGPCLAPPLAGALIFLGQHADPFLGGMALFALSIGMGIPLLIIGTSAGKLLPRAGDWMNVIKAIFGVLLIGLAIWMLERILPGWITLFLWGSLLVISAIYMGALNSLAIDANGTEKLFKGAGLILMLYGALLIVGSASGSHNVWQPLQAVNLTKGQLPSQITGLKFTQIDNLQQLEAQLATTNQPVMLDFYADWCTDCKTMEQTTFRDPDVVAAMDNYTLLQLDMTDNTQAHQDLLKALQVFGPPTMLFYDNTGEELRQQRLVGHIKPQQMLTHLSQLN</sequence>
<evidence type="ECO:0000256" key="8">
    <source>
        <dbReference type="ARBA" id="ARBA00022748"/>
    </source>
</evidence>
<feature type="transmembrane region" description="Helical" evidence="18">
    <location>
        <begin position="194"/>
        <end position="223"/>
    </location>
</feature>
<keyword evidence="10 18" id="KW-1133">Transmembrane helix</keyword>
<evidence type="ECO:0000256" key="10">
    <source>
        <dbReference type="ARBA" id="ARBA00022989"/>
    </source>
</evidence>
<dbReference type="InterPro" id="IPR013766">
    <property type="entry name" value="Thioredoxin_domain"/>
</dbReference>
<dbReference type="InterPro" id="IPR036249">
    <property type="entry name" value="Thioredoxin-like_sf"/>
</dbReference>
<evidence type="ECO:0000256" key="12">
    <source>
        <dbReference type="ARBA" id="ARBA00023027"/>
    </source>
</evidence>
<evidence type="ECO:0000256" key="18">
    <source>
        <dbReference type="HAMAP-Rule" id="MF_00399"/>
    </source>
</evidence>
<comment type="similarity">
    <text evidence="2 18">Belongs to the thioredoxin family. DsbD subfamily.</text>
</comment>
<protein>
    <recommendedName>
        <fullName evidence="18">Thiol:disulfide interchange protein DsbD</fullName>
        <ecNumber evidence="18">1.8.1.8</ecNumber>
    </recommendedName>
    <alternativeName>
        <fullName evidence="18">Protein-disulfide reductase</fullName>
        <shortName evidence="18">Disulfide reductase</shortName>
    </alternativeName>
</protein>
<comment type="catalytic activity">
    <reaction evidence="17 18">
        <text>[protein]-dithiol + NADP(+) = [protein]-disulfide + NADPH + H(+)</text>
        <dbReference type="Rhea" id="RHEA:18753"/>
        <dbReference type="Rhea" id="RHEA-COMP:10593"/>
        <dbReference type="Rhea" id="RHEA-COMP:10594"/>
        <dbReference type="ChEBI" id="CHEBI:15378"/>
        <dbReference type="ChEBI" id="CHEBI:29950"/>
        <dbReference type="ChEBI" id="CHEBI:50058"/>
        <dbReference type="ChEBI" id="CHEBI:57783"/>
        <dbReference type="ChEBI" id="CHEBI:58349"/>
        <dbReference type="EC" id="1.8.1.8"/>
    </reaction>
</comment>
<dbReference type="InterPro" id="IPR036929">
    <property type="entry name" value="DsbDN_sf"/>
</dbReference>
<reference evidence="20 21" key="1">
    <citation type="submission" date="2014-09" db="EMBL/GenBank/DDBJ databases">
        <authorList>
            <person name="Grob C."/>
            <person name="Taubert M."/>
            <person name="Howat A.M."/>
            <person name="Burns O.J."/>
            <person name="Dixon J.L."/>
            <person name="Chen Y."/>
            <person name="Murrell J.C."/>
        </authorList>
    </citation>
    <scope>NUCLEOTIDE SEQUENCE [LARGE SCALE GENOMIC DNA]</scope>
    <source>
        <strain evidence="20">L4</strain>
    </source>
</reference>
<dbReference type="GO" id="GO:0005886">
    <property type="term" value="C:plasma membrane"/>
    <property type="evidence" value="ECO:0007669"/>
    <property type="project" value="UniProtKB-SubCell"/>
</dbReference>
<dbReference type="GO" id="GO:0017004">
    <property type="term" value="P:cytochrome complex assembly"/>
    <property type="evidence" value="ECO:0007669"/>
    <property type="project" value="UniProtKB-UniRule"/>
</dbReference>
<keyword evidence="13 18" id="KW-0472">Membrane</keyword>
<dbReference type="Gene3D" id="3.40.30.10">
    <property type="entry name" value="Glutaredoxin"/>
    <property type="match status" value="1"/>
</dbReference>
<dbReference type="PANTHER" id="PTHR32234">
    <property type="entry name" value="THIOL:DISULFIDE INTERCHANGE PROTEIN DSBD"/>
    <property type="match status" value="1"/>
</dbReference>
<evidence type="ECO:0000313" key="20">
    <source>
        <dbReference type="EMBL" id="KGM07739.1"/>
    </source>
</evidence>
<comment type="caution">
    <text evidence="18">Lacks conserved residue(s) required for the propagation of feature annotation.</text>
</comment>
<feature type="disulfide bond" description="Redox-active" evidence="18">
    <location>
        <begin position="523"/>
        <end position="526"/>
    </location>
</feature>
<dbReference type="Gene3D" id="2.60.40.1250">
    <property type="entry name" value="Thiol:disulfide interchange protein DsbD, N-terminal domain"/>
    <property type="match status" value="1"/>
</dbReference>
<gene>
    <name evidence="18" type="primary">dsbD</name>
    <name evidence="20" type="ORF">LP43_0155</name>
</gene>
<evidence type="ECO:0000256" key="2">
    <source>
        <dbReference type="ARBA" id="ARBA00007241"/>
    </source>
</evidence>
<feature type="transmembrane region" description="Helical" evidence="18">
    <location>
        <begin position="445"/>
        <end position="465"/>
    </location>
</feature>
<dbReference type="Pfam" id="PF13899">
    <property type="entry name" value="Thioredoxin_7"/>
    <property type="match status" value="1"/>
</dbReference>
<evidence type="ECO:0000313" key="21">
    <source>
        <dbReference type="Proteomes" id="UP000029999"/>
    </source>
</evidence>
<keyword evidence="9 18" id="KW-0249">Electron transport</keyword>
<dbReference type="GO" id="GO:0047134">
    <property type="term" value="F:protein-disulfide reductase [NAD(P)H] activity"/>
    <property type="evidence" value="ECO:0007669"/>
    <property type="project" value="UniProtKB-UniRule"/>
</dbReference>
<dbReference type="InterPro" id="IPR028250">
    <property type="entry name" value="DsbDN"/>
</dbReference>
<comment type="subcellular location">
    <subcellularLocation>
        <location evidence="1 18">Cell inner membrane</location>
        <topology evidence="1 18">Multi-pass membrane protein</topology>
    </subcellularLocation>
</comment>
<accession>A0A0A0BKZ2</accession>
<name>A0A0A0BKZ2_9GAMM</name>
<dbReference type="PANTHER" id="PTHR32234:SF0">
    <property type="entry name" value="THIOL:DISULFIDE INTERCHANGE PROTEIN DSBD"/>
    <property type="match status" value="1"/>
</dbReference>
<dbReference type="GO" id="GO:0045454">
    <property type="term" value="P:cell redox homeostasis"/>
    <property type="evidence" value="ECO:0007669"/>
    <property type="project" value="TreeGrafter"/>
</dbReference>
<dbReference type="Pfam" id="PF02683">
    <property type="entry name" value="DsbD_TM"/>
    <property type="match status" value="1"/>
</dbReference>
<keyword evidence="6 18" id="KW-0812">Transmembrane</keyword>
<evidence type="ECO:0000256" key="17">
    <source>
        <dbReference type="ARBA" id="ARBA00047804"/>
    </source>
</evidence>
<comment type="caution">
    <text evidence="20">The sequence shown here is derived from an EMBL/GenBank/DDBJ whole genome shotgun (WGS) entry which is preliminary data.</text>
</comment>
<evidence type="ECO:0000256" key="15">
    <source>
        <dbReference type="ARBA" id="ARBA00023284"/>
    </source>
</evidence>
<feature type="transmembrane region" description="Helical" evidence="18">
    <location>
        <begin position="351"/>
        <end position="373"/>
    </location>
</feature>
<feature type="domain" description="Thioredoxin" evidence="19">
    <location>
        <begin position="469"/>
        <end position="607"/>
    </location>
</feature>
<organism evidence="20 21">
    <name type="scientific">Methylophaga thiooxydans</name>
    <dbReference type="NCBI Taxonomy" id="392484"/>
    <lineage>
        <taxon>Bacteria</taxon>
        <taxon>Pseudomonadati</taxon>
        <taxon>Pseudomonadota</taxon>
        <taxon>Gammaproteobacteria</taxon>
        <taxon>Thiotrichales</taxon>
        <taxon>Piscirickettsiaceae</taxon>
        <taxon>Methylophaga</taxon>
    </lineage>
</organism>
<feature type="transmembrane region" description="Helical" evidence="18">
    <location>
        <begin position="235"/>
        <end position="259"/>
    </location>
</feature>
<dbReference type="SUPFAM" id="SSF52833">
    <property type="entry name" value="Thioredoxin-like"/>
    <property type="match status" value="1"/>
</dbReference>
<keyword evidence="7 18" id="KW-0732">Signal</keyword>
<keyword evidence="15 18" id="KW-0676">Redox-active center</keyword>
<keyword evidence="11 18" id="KW-0560">Oxidoreductase</keyword>
<evidence type="ECO:0000256" key="7">
    <source>
        <dbReference type="ARBA" id="ARBA00022729"/>
    </source>
</evidence>
<keyword evidence="12 18" id="KW-0520">NAD</keyword>
<dbReference type="InterPro" id="IPR035671">
    <property type="entry name" value="DsbD_gamma"/>
</dbReference>
<evidence type="ECO:0000256" key="4">
    <source>
        <dbReference type="ARBA" id="ARBA00022475"/>
    </source>
</evidence>
<dbReference type="Proteomes" id="UP000029999">
    <property type="component" value="Unassembled WGS sequence"/>
</dbReference>
<feature type="transmembrane region" description="Helical" evidence="18">
    <location>
        <begin position="385"/>
        <end position="405"/>
    </location>
</feature>
<dbReference type="Pfam" id="PF11412">
    <property type="entry name" value="DsbD_N"/>
    <property type="match status" value="1"/>
</dbReference>
<evidence type="ECO:0000256" key="5">
    <source>
        <dbReference type="ARBA" id="ARBA00022519"/>
    </source>
</evidence>
<dbReference type="RefSeq" id="WP_036310978.1">
    <property type="nucleotide sequence ID" value="NZ_JRQD01000001.1"/>
</dbReference>
<comment type="catalytic activity">
    <reaction evidence="16 18">
        <text>[protein]-dithiol + NAD(+) = [protein]-disulfide + NADH + H(+)</text>
        <dbReference type="Rhea" id="RHEA:18749"/>
        <dbReference type="Rhea" id="RHEA-COMP:10593"/>
        <dbReference type="Rhea" id="RHEA-COMP:10594"/>
        <dbReference type="ChEBI" id="CHEBI:15378"/>
        <dbReference type="ChEBI" id="CHEBI:29950"/>
        <dbReference type="ChEBI" id="CHEBI:50058"/>
        <dbReference type="ChEBI" id="CHEBI:57540"/>
        <dbReference type="ChEBI" id="CHEBI:57945"/>
        <dbReference type="EC" id="1.8.1.8"/>
    </reaction>
</comment>
<dbReference type="InterPro" id="IPR022910">
    <property type="entry name" value="Thiol_diS_interchange_DbsD"/>
</dbReference>
<dbReference type="InterPro" id="IPR003834">
    <property type="entry name" value="Cyt_c_assmbl_TM_dom"/>
</dbReference>
<keyword evidence="5 18" id="KW-0997">Cell inner membrane</keyword>
<dbReference type="NCBIfam" id="NF001419">
    <property type="entry name" value="PRK00293.1"/>
    <property type="match status" value="1"/>
</dbReference>
<feature type="chain" id="PRO_5008983614" description="Thiol:disulfide interchange protein DsbD" evidence="18">
    <location>
        <begin position="19"/>
        <end position="607"/>
    </location>
</feature>
<proteinExistence type="inferred from homology"/>
<evidence type="ECO:0000256" key="11">
    <source>
        <dbReference type="ARBA" id="ARBA00023002"/>
    </source>
</evidence>
<evidence type="ECO:0000259" key="19">
    <source>
        <dbReference type="PROSITE" id="PS51352"/>
    </source>
</evidence>
<keyword evidence="4 18" id="KW-1003">Cell membrane</keyword>
<feature type="transmembrane region" description="Helical" evidence="18">
    <location>
        <begin position="271"/>
        <end position="293"/>
    </location>
</feature>
<dbReference type="EMBL" id="JRQD01000001">
    <property type="protein sequence ID" value="KGM07739.1"/>
    <property type="molecule type" value="Genomic_DNA"/>
</dbReference>
<dbReference type="GO" id="GO:0009055">
    <property type="term" value="F:electron transfer activity"/>
    <property type="evidence" value="ECO:0007669"/>
    <property type="project" value="UniProtKB-UniRule"/>
</dbReference>
<comment type="function">
    <text evidence="18">Required to facilitate the formation of correct disulfide bonds in some periplasmic proteins and for the assembly of the periplasmic c-type cytochromes. Acts by transferring electrons from cytoplasmic thioredoxin to the periplasm. This transfer involves a cascade of disulfide bond formation and reduction steps.</text>
</comment>
<evidence type="ECO:0000256" key="1">
    <source>
        <dbReference type="ARBA" id="ARBA00004429"/>
    </source>
</evidence>
<evidence type="ECO:0000256" key="14">
    <source>
        <dbReference type="ARBA" id="ARBA00023157"/>
    </source>
</evidence>
<feature type="signal peptide" evidence="18">
    <location>
        <begin position="1"/>
        <end position="18"/>
    </location>
</feature>
<dbReference type="PROSITE" id="PS51352">
    <property type="entry name" value="THIOREDOXIN_2"/>
    <property type="match status" value="1"/>
</dbReference>
<dbReference type="CDD" id="cd02953">
    <property type="entry name" value="DsbDgamma"/>
    <property type="match status" value="1"/>
</dbReference>
<dbReference type="AlphaFoldDB" id="A0A0A0BKZ2"/>
<feature type="transmembrane region" description="Helical" evidence="18">
    <location>
        <begin position="314"/>
        <end position="345"/>
    </location>
</feature>
<dbReference type="SUPFAM" id="SSF74863">
    <property type="entry name" value="Thiol:disulfide interchange protein DsbD, N-terminal domain (DsbD-alpha)"/>
    <property type="match status" value="1"/>
</dbReference>
<evidence type="ECO:0000256" key="9">
    <source>
        <dbReference type="ARBA" id="ARBA00022982"/>
    </source>
</evidence>
<evidence type="ECO:0000256" key="16">
    <source>
        <dbReference type="ARBA" id="ARBA00047388"/>
    </source>
</evidence>
<dbReference type="EC" id="1.8.1.8" evidence="18"/>
<dbReference type="HAMAP" id="MF_00399">
    <property type="entry name" value="DbsD"/>
    <property type="match status" value="1"/>
</dbReference>
<dbReference type="STRING" id="392484.LP43_0155"/>
<feature type="transmembrane region" description="Helical" evidence="18">
    <location>
        <begin position="411"/>
        <end position="433"/>
    </location>
</feature>
<keyword evidence="14 18" id="KW-1015">Disulfide bond</keyword>
<keyword evidence="8 18" id="KW-0201">Cytochrome c-type biogenesis</keyword>
<keyword evidence="3 18" id="KW-0813">Transport</keyword>
<evidence type="ECO:0000256" key="13">
    <source>
        <dbReference type="ARBA" id="ARBA00023136"/>
    </source>
</evidence>
<evidence type="ECO:0000256" key="3">
    <source>
        <dbReference type="ARBA" id="ARBA00022448"/>
    </source>
</evidence>
<evidence type="ECO:0000256" key="6">
    <source>
        <dbReference type="ARBA" id="ARBA00022692"/>
    </source>
</evidence>